<accession>A0A8J2JZ06</accession>
<dbReference type="GO" id="GO:0004553">
    <property type="term" value="F:hydrolase activity, hydrolyzing O-glycosyl compounds"/>
    <property type="evidence" value="ECO:0007669"/>
    <property type="project" value="InterPro"/>
</dbReference>
<dbReference type="PANTHER" id="PTHR10963">
    <property type="entry name" value="GLYCOSYL HYDROLASE-RELATED"/>
    <property type="match status" value="1"/>
</dbReference>
<evidence type="ECO:0000313" key="4">
    <source>
        <dbReference type="EMBL" id="CAG7726699.1"/>
    </source>
</evidence>
<evidence type="ECO:0000256" key="2">
    <source>
        <dbReference type="SAM" id="SignalP"/>
    </source>
</evidence>
<name>A0A8J2JZ06_9HEXA</name>
<dbReference type="Pfam" id="PF00722">
    <property type="entry name" value="Glyco_hydro_16"/>
    <property type="match status" value="1"/>
</dbReference>
<keyword evidence="5" id="KW-1185">Reference proteome</keyword>
<dbReference type="GO" id="GO:0005975">
    <property type="term" value="P:carbohydrate metabolic process"/>
    <property type="evidence" value="ECO:0007669"/>
    <property type="project" value="InterPro"/>
</dbReference>
<dbReference type="AlphaFoldDB" id="A0A8J2JZ06"/>
<dbReference type="InterPro" id="IPR000757">
    <property type="entry name" value="Beta-glucanase-like"/>
</dbReference>
<evidence type="ECO:0000313" key="5">
    <source>
        <dbReference type="Proteomes" id="UP000708208"/>
    </source>
</evidence>
<dbReference type="InterPro" id="IPR050546">
    <property type="entry name" value="Glycosyl_Hydrlase_16"/>
</dbReference>
<proteinExistence type="inferred from homology"/>
<dbReference type="PROSITE" id="PS51762">
    <property type="entry name" value="GH16_2"/>
    <property type="match status" value="1"/>
</dbReference>
<comment type="caution">
    <text evidence="4">The sequence shown here is derived from an EMBL/GenBank/DDBJ whole genome shotgun (WGS) entry which is preliminary data.</text>
</comment>
<dbReference type="Proteomes" id="UP000708208">
    <property type="component" value="Unassembled WGS sequence"/>
</dbReference>
<dbReference type="OrthoDB" id="4781at2759"/>
<evidence type="ECO:0000256" key="1">
    <source>
        <dbReference type="ARBA" id="ARBA00006865"/>
    </source>
</evidence>
<comment type="similarity">
    <text evidence="1">Belongs to the glycosyl hydrolase 16 family.</text>
</comment>
<organism evidence="4 5">
    <name type="scientific">Allacma fusca</name>
    <dbReference type="NCBI Taxonomy" id="39272"/>
    <lineage>
        <taxon>Eukaryota</taxon>
        <taxon>Metazoa</taxon>
        <taxon>Ecdysozoa</taxon>
        <taxon>Arthropoda</taxon>
        <taxon>Hexapoda</taxon>
        <taxon>Collembola</taxon>
        <taxon>Symphypleona</taxon>
        <taxon>Sminthuridae</taxon>
        <taxon>Allacma</taxon>
    </lineage>
</organism>
<feature type="domain" description="GH16" evidence="3">
    <location>
        <begin position="25"/>
        <end position="363"/>
    </location>
</feature>
<reference evidence="4" key="1">
    <citation type="submission" date="2021-06" db="EMBL/GenBank/DDBJ databases">
        <authorList>
            <person name="Hodson N. C."/>
            <person name="Mongue J. A."/>
            <person name="Jaron S. K."/>
        </authorList>
    </citation>
    <scope>NUCLEOTIDE SEQUENCE</scope>
</reference>
<keyword evidence="2" id="KW-0732">Signal</keyword>
<protein>
    <recommendedName>
        <fullName evidence="3">GH16 domain-containing protein</fullName>
    </recommendedName>
</protein>
<feature type="signal peptide" evidence="2">
    <location>
        <begin position="1"/>
        <end position="18"/>
    </location>
</feature>
<sequence>MAYFLCFLVLGISTGTFAARSISRTSRGGNFQPGQIIFQEEFDNFNKNLWKYEINMNGGGNNEFQIYDRYNNNAYVRNGILFIRPTLTLYERYGGNYEKLYNGYLSLNGCTDEGGQNGQGCSRQGQYPNILPPVSSVRLRTKGTFSFRYGRVEVRARMPSGDWVWPAIWLLPEDWKYGGWPASGEIDIVESRGNRNLYLNGQNIGSELVGSTLHFGPRFPLNGHQYAHGEKNTARGQGFDRDFHIFEVIWTDNMIQFKIDRQVIKTINPPNGGFFELGRFPSSERNVWQGAENFRMAPFDQNFHFILNCAVGGDYFPPNSTPARPWGDRTAFLDFMNSKDQWYNTWNGEDAAMQIDYIRVYAI</sequence>
<dbReference type="EMBL" id="CAJVCH010138829">
    <property type="protein sequence ID" value="CAG7726699.1"/>
    <property type="molecule type" value="Genomic_DNA"/>
</dbReference>
<feature type="chain" id="PRO_5035269412" description="GH16 domain-containing protein" evidence="2">
    <location>
        <begin position="19"/>
        <end position="363"/>
    </location>
</feature>
<dbReference type="PANTHER" id="PTHR10963:SF55">
    <property type="entry name" value="GLYCOSIDE HYDROLASE FAMILY 16 PROTEIN"/>
    <property type="match status" value="1"/>
</dbReference>
<gene>
    <name evidence="4" type="ORF">AFUS01_LOCUS15592</name>
</gene>
<evidence type="ECO:0000259" key="3">
    <source>
        <dbReference type="PROSITE" id="PS51762"/>
    </source>
</evidence>